<feature type="DNA-binding region" description="Fork-head" evidence="2">
    <location>
        <begin position="1"/>
        <end position="85"/>
    </location>
</feature>
<dbReference type="GO" id="GO:0009653">
    <property type="term" value="P:anatomical structure morphogenesis"/>
    <property type="evidence" value="ECO:0007669"/>
    <property type="project" value="TreeGrafter"/>
</dbReference>
<keyword evidence="6" id="KW-1185">Reference proteome</keyword>
<feature type="domain" description="Fork-head" evidence="4">
    <location>
        <begin position="1"/>
        <end position="85"/>
    </location>
</feature>
<evidence type="ECO:0000259" key="4">
    <source>
        <dbReference type="PROSITE" id="PS50039"/>
    </source>
</evidence>
<keyword evidence="1 2" id="KW-0238">DNA-binding</keyword>
<keyword evidence="2" id="KW-0539">Nucleus</keyword>
<dbReference type="SUPFAM" id="SSF46785">
    <property type="entry name" value="Winged helix' DNA-binding domain"/>
    <property type="match status" value="1"/>
</dbReference>
<dbReference type="GO" id="GO:0000981">
    <property type="term" value="F:DNA-binding transcription factor activity, RNA polymerase II-specific"/>
    <property type="evidence" value="ECO:0007669"/>
    <property type="project" value="TreeGrafter"/>
</dbReference>
<protein>
    <submittedName>
        <fullName evidence="5">Forkhead box protein I2</fullName>
    </submittedName>
</protein>
<dbReference type="OrthoDB" id="5954824at2759"/>
<dbReference type="GO" id="GO:0005634">
    <property type="term" value="C:nucleus"/>
    <property type="evidence" value="ECO:0007669"/>
    <property type="project" value="UniProtKB-SubCell"/>
</dbReference>
<dbReference type="Gene3D" id="1.10.10.10">
    <property type="entry name" value="Winged helix-like DNA-binding domain superfamily/Winged helix DNA-binding domain"/>
    <property type="match status" value="1"/>
</dbReference>
<dbReference type="Pfam" id="PF00250">
    <property type="entry name" value="Forkhead"/>
    <property type="match status" value="1"/>
</dbReference>
<dbReference type="AlphaFoldDB" id="A0A0C2N345"/>
<proteinExistence type="predicted"/>
<dbReference type="PANTHER" id="PTHR11829">
    <property type="entry name" value="FORKHEAD BOX PROTEIN"/>
    <property type="match status" value="1"/>
</dbReference>
<feature type="compositionally biased region" description="Basic and acidic residues" evidence="3">
    <location>
        <begin position="251"/>
        <end position="268"/>
    </location>
</feature>
<evidence type="ECO:0000313" key="5">
    <source>
        <dbReference type="EMBL" id="KII68327.1"/>
    </source>
</evidence>
<evidence type="ECO:0000256" key="1">
    <source>
        <dbReference type="ARBA" id="ARBA00023125"/>
    </source>
</evidence>
<feature type="region of interest" description="Disordered" evidence="3">
    <location>
        <begin position="227"/>
        <end position="268"/>
    </location>
</feature>
<dbReference type="EMBL" id="JWZT01002870">
    <property type="protein sequence ID" value="KII68327.1"/>
    <property type="molecule type" value="Genomic_DNA"/>
</dbReference>
<dbReference type="PROSITE" id="PS50039">
    <property type="entry name" value="FORK_HEAD_3"/>
    <property type="match status" value="1"/>
</dbReference>
<evidence type="ECO:0000256" key="2">
    <source>
        <dbReference type="PROSITE-ProRule" id="PRU00089"/>
    </source>
</evidence>
<feature type="region of interest" description="Disordered" evidence="3">
    <location>
        <begin position="89"/>
        <end position="112"/>
    </location>
</feature>
<evidence type="ECO:0000256" key="3">
    <source>
        <dbReference type="SAM" id="MobiDB-lite"/>
    </source>
</evidence>
<feature type="compositionally biased region" description="Low complexity" evidence="3">
    <location>
        <begin position="227"/>
        <end position="244"/>
    </location>
</feature>
<dbReference type="GO" id="GO:0000978">
    <property type="term" value="F:RNA polymerase II cis-regulatory region sequence-specific DNA binding"/>
    <property type="evidence" value="ECO:0007669"/>
    <property type="project" value="TreeGrafter"/>
</dbReference>
<dbReference type="InterPro" id="IPR001766">
    <property type="entry name" value="Fork_head_dom"/>
</dbReference>
<dbReference type="PANTHER" id="PTHR11829:SF343">
    <property type="entry name" value="FORK-HEAD DOMAIN-CONTAINING PROTEIN"/>
    <property type="match status" value="1"/>
</dbReference>
<dbReference type="GO" id="GO:0030154">
    <property type="term" value="P:cell differentiation"/>
    <property type="evidence" value="ECO:0007669"/>
    <property type="project" value="TreeGrafter"/>
</dbReference>
<accession>A0A0C2N345</accession>
<dbReference type="InterPro" id="IPR036390">
    <property type="entry name" value="WH_DNA-bd_sf"/>
</dbReference>
<sequence>MIVECMLQSPTRKVLLSEIYRHVKTNYKDMTDKGVDWQNGIRHNLSLNDCFEKDVRNPNGKGYFWTIAQKNLPFFEAGDFRRRWTQCRTRRQRDKIEKRKQSARRPMASPNYAGFNVENPPPNLNAFQNASPSPNVSSFHNKKDSNYFDRRRVCLATETAPFAINHPSPHSVPPPMHSPSFNGFYNNGPPNFFQRQCLGNFHEQNTLSPHQAYFTYPGYVDSCGGHQSPYSSQMQSSTQQGQTSENVSVDGSHRLPEQHSQDRVRTYQDHSVNTIMNRLV</sequence>
<name>A0A0C2N345_THEKT</name>
<dbReference type="SMART" id="SM00339">
    <property type="entry name" value="FH"/>
    <property type="match status" value="1"/>
</dbReference>
<gene>
    <name evidence="5" type="ORF">RF11_06771</name>
</gene>
<organism evidence="5 6">
    <name type="scientific">Thelohanellus kitauei</name>
    <name type="common">Myxosporean</name>
    <dbReference type="NCBI Taxonomy" id="669202"/>
    <lineage>
        <taxon>Eukaryota</taxon>
        <taxon>Metazoa</taxon>
        <taxon>Cnidaria</taxon>
        <taxon>Myxozoa</taxon>
        <taxon>Myxosporea</taxon>
        <taxon>Bivalvulida</taxon>
        <taxon>Platysporina</taxon>
        <taxon>Myxobolidae</taxon>
        <taxon>Thelohanellus</taxon>
    </lineage>
</organism>
<dbReference type="InterPro" id="IPR036388">
    <property type="entry name" value="WH-like_DNA-bd_sf"/>
</dbReference>
<comment type="subcellular location">
    <subcellularLocation>
        <location evidence="2">Nucleus</location>
    </subcellularLocation>
</comment>
<comment type="caution">
    <text evidence="5">The sequence shown here is derived from an EMBL/GenBank/DDBJ whole genome shotgun (WGS) entry which is preliminary data.</text>
</comment>
<dbReference type="InterPro" id="IPR050211">
    <property type="entry name" value="FOX_domain-containing"/>
</dbReference>
<dbReference type="Proteomes" id="UP000031668">
    <property type="component" value="Unassembled WGS sequence"/>
</dbReference>
<evidence type="ECO:0000313" key="6">
    <source>
        <dbReference type="Proteomes" id="UP000031668"/>
    </source>
</evidence>
<reference evidence="5 6" key="1">
    <citation type="journal article" date="2014" name="Genome Biol. Evol.">
        <title>The genome of the myxosporean Thelohanellus kitauei shows adaptations to nutrient acquisition within its fish host.</title>
        <authorList>
            <person name="Yang Y."/>
            <person name="Xiong J."/>
            <person name="Zhou Z."/>
            <person name="Huo F."/>
            <person name="Miao W."/>
            <person name="Ran C."/>
            <person name="Liu Y."/>
            <person name="Zhang J."/>
            <person name="Feng J."/>
            <person name="Wang M."/>
            <person name="Wang M."/>
            <person name="Wang L."/>
            <person name="Yao B."/>
        </authorList>
    </citation>
    <scope>NUCLEOTIDE SEQUENCE [LARGE SCALE GENOMIC DNA]</scope>
    <source>
        <strain evidence="5">Wuqing</strain>
    </source>
</reference>
<dbReference type="OMA" id="HSVNTIM"/>